<dbReference type="Proteomes" id="UP001180845">
    <property type="component" value="Unassembled WGS sequence"/>
</dbReference>
<evidence type="ECO:0000313" key="1">
    <source>
        <dbReference type="EMBL" id="MDR7302238.1"/>
    </source>
</evidence>
<gene>
    <name evidence="1" type="ORF">JOF55_002419</name>
</gene>
<evidence type="ECO:0000313" key="2">
    <source>
        <dbReference type="Proteomes" id="UP001180845"/>
    </source>
</evidence>
<dbReference type="EMBL" id="JAVDXW010000001">
    <property type="protein sequence ID" value="MDR7302238.1"/>
    <property type="molecule type" value="Genomic_DNA"/>
</dbReference>
<reference evidence="1" key="1">
    <citation type="submission" date="2023-07" db="EMBL/GenBank/DDBJ databases">
        <title>Sequencing the genomes of 1000 actinobacteria strains.</title>
        <authorList>
            <person name="Klenk H.-P."/>
        </authorList>
    </citation>
    <scope>NUCLEOTIDE SEQUENCE</scope>
    <source>
        <strain evidence="1">DSM 45977</strain>
    </source>
</reference>
<protein>
    <submittedName>
        <fullName evidence="1">Uncharacterized protein</fullName>
    </submittedName>
</protein>
<comment type="caution">
    <text evidence="1">The sequence shown here is derived from an EMBL/GenBank/DDBJ whole genome shotgun (WGS) entry which is preliminary data.</text>
</comment>
<accession>A0AAE3ZC69</accession>
<sequence>MALYRSTAVGIDHDLPERRTYRQRLAAGSGYGDEHRILLHELLNRQAEQRNRDGAD</sequence>
<dbReference type="AlphaFoldDB" id="A0AAE3ZC69"/>
<proteinExistence type="predicted"/>
<dbReference type="RefSeq" id="WP_310273606.1">
    <property type="nucleotide sequence ID" value="NZ_JAVDXW010000001.1"/>
</dbReference>
<name>A0AAE3ZC69_9ACTN</name>
<keyword evidence="2" id="KW-1185">Reference proteome</keyword>
<organism evidence="1 2">
    <name type="scientific">Haloactinomyces albus</name>
    <dbReference type="NCBI Taxonomy" id="1352928"/>
    <lineage>
        <taxon>Bacteria</taxon>
        <taxon>Bacillati</taxon>
        <taxon>Actinomycetota</taxon>
        <taxon>Actinomycetes</taxon>
        <taxon>Actinopolysporales</taxon>
        <taxon>Actinopolysporaceae</taxon>
        <taxon>Haloactinomyces</taxon>
    </lineage>
</organism>